<dbReference type="GO" id="GO:0000155">
    <property type="term" value="F:phosphorelay sensor kinase activity"/>
    <property type="evidence" value="ECO:0007669"/>
    <property type="project" value="InterPro"/>
</dbReference>
<evidence type="ECO:0000256" key="3">
    <source>
        <dbReference type="ARBA" id="ARBA00022553"/>
    </source>
</evidence>
<evidence type="ECO:0000256" key="1">
    <source>
        <dbReference type="ARBA" id="ARBA00000085"/>
    </source>
</evidence>
<dbReference type="Pfam" id="PF02518">
    <property type="entry name" value="HATPase_c"/>
    <property type="match status" value="1"/>
</dbReference>
<dbReference type="PRINTS" id="PR00344">
    <property type="entry name" value="BCTRLSENSOR"/>
</dbReference>
<dbReference type="Gene3D" id="3.30.565.10">
    <property type="entry name" value="Histidine kinase-like ATPase, C-terminal domain"/>
    <property type="match status" value="1"/>
</dbReference>
<dbReference type="CDD" id="cd00075">
    <property type="entry name" value="HATPase"/>
    <property type="match status" value="1"/>
</dbReference>
<dbReference type="InterPro" id="IPR003594">
    <property type="entry name" value="HATPase_dom"/>
</dbReference>
<comment type="catalytic activity">
    <reaction evidence="1">
        <text>ATP + protein L-histidine = ADP + protein N-phospho-L-histidine.</text>
        <dbReference type="EC" id="2.7.13.3"/>
    </reaction>
</comment>
<comment type="caution">
    <text evidence="8">The sequence shown here is derived from an EMBL/GenBank/DDBJ whole genome shotgun (WGS) entry which is preliminary data.</text>
</comment>
<evidence type="ECO:0000313" key="9">
    <source>
        <dbReference type="Proteomes" id="UP000239151"/>
    </source>
</evidence>
<accession>A0A2S9TKB3</accession>
<name>A0A2S9TKB3_9BACT</name>
<evidence type="ECO:0000256" key="4">
    <source>
        <dbReference type="ARBA" id="ARBA00022679"/>
    </source>
</evidence>
<dbReference type="InterPro" id="IPR004358">
    <property type="entry name" value="Sig_transdc_His_kin-like_C"/>
</dbReference>
<dbReference type="EC" id="2.7.13.3" evidence="2"/>
<organism evidence="8 9">
    <name type="scientific">Aliarcobacter cryaerophilus</name>
    <dbReference type="NCBI Taxonomy" id="28198"/>
    <lineage>
        <taxon>Bacteria</taxon>
        <taxon>Pseudomonadati</taxon>
        <taxon>Campylobacterota</taxon>
        <taxon>Epsilonproteobacteria</taxon>
        <taxon>Campylobacterales</taxon>
        <taxon>Arcobacteraceae</taxon>
        <taxon>Aliarcobacter</taxon>
    </lineage>
</organism>
<dbReference type="GO" id="GO:0009927">
    <property type="term" value="F:histidine phosphotransfer kinase activity"/>
    <property type="evidence" value="ECO:0007669"/>
    <property type="project" value="TreeGrafter"/>
</dbReference>
<feature type="domain" description="Histidine kinase" evidence="7">
    <location>
        <begin position="162"/>
        <end position="356"/>
    </location>
</feature>
<evidence type="ECO:0000256" key="2">
    <source>
        <dbReference type="ARBA" id="ARBA00012438"/>
    </source>
</evidence>
<sequence length="356" mass="41725">MLIALFFYYQNEKTLYLDLVKSNMQNIVSKVSNEIIISHMLDSEFNKNLYLNNQNYKISFYDKDKNLLFGNLDEKLNFEQNFYNDEEKLIIVDSSTVGHLGIWYIALKDNSLKEKISNLKLNIFLIFLIFYTIIAILSWSLAKLFLKPIKDERKRLNNFIKDTTHELNTPISAIIMSCEDDNLTKKQIHRIKFSAKRVSEIYKDLTYIFLGNIEKKSSRKLDLSKVMKEEIISFEPMIARKRLKINLNIEEFFYDINEDDFIRLFNNIFSNAIKYNKTDGNIDITLQNKELIIKDSGIGISKDKIKDIFNRYYRATNQSGGFGLGLNIVNMICKTYNIKIDVQSLENIGSTFTLKL</sequence>
<keyword evidence="6" id="KW-1133">Transmembrane helix</keyword>
<dbReference type="InterPro" id="IPR036097">
    <property type="entry name" value="HisK_dim/P_sf"/>
</dbReference>
<dbReference type="InterPro" id="IPR003661">
    <property type="entry name" value="HisK_dim/P_dom"/>
</dbReference>
<proteinExistence type="predicted"/>
<gene>
    <name evidence="8" type="ORF">CJ670_00645</name>
</gene>
<evidence type="ECO:0000313" key="8">
    <source>
        <dbReference type="EMBL" id="PRM99261.1"/>
    </source>
</evidence>
<evidence type="ECO:0000256" key="6">
    <source>
        <dbReference type="SAM" id="Phobius"/>
    </source>
</evidence>
<dbReference type="AlphaFoldDB" id="A0A2S9TKB3"/>
<keyword evidence="4" id="KW-0808">Transferase</keyword>
<evidence type="ECO:0000259" key="7">
    <source>
        <dbReference type="PROSITE" id="PS50109"/>
    </source>
</evidence>
<dbReference type="PROSITE" id="PS50109">
    <property type="entry name" value="HIS_KIN"/>
    <property type="match status" value="1"/>
</dbReference>
<dbReference type="PANTHER" id="PTHR43047:SF72">
    <property type="entry name" value="OSMOSENSING HISTIDINE PROTEIN KINASE SLN1"/>
    <property type="match status" value="1"/>
</dbReference>
<keyword evidence="3" id="KW-0597">Phosphoprotein</keyword>
<feature type="transmembrane region" description="Helical" evidence="6">
    <location>
        <begin position="123"/>
        <end position="146"/>
    </location>
</feature>
<dbReference type="GO" id="GO:0005886">
    <property type="term" value="C:plasma membrane"/>
    <property type="evidence" value="ECO:0007669"/>
    <property type="project" value="TreeGrafter"/>
</dbReference>
<dbReference type="InterPro" id="IPR036890">
    <property type="entry name" value="HATPase_C_sf"/>
</dbReference>
<dbReference type="Proteomes" id="UP000239151">
    <property type="component" value="Unassembled WGS sequence"/>
</dbReference>
<dbReference type="CDD" id="cd00082">
    <property type="entry name" value="HisKA"/>
    <property type="match status" value="1"/>
</dbReference>
<evidence type="ECO:0000256" key="5">
    <source>
        <dbReference type="ARBA" id="ARBA00022777"/>
    </source>
</evidence>
<dbReference type="InterPro" id="IPR005467">
    <property type="entry name" value="His_kinase_dom"/>
</dbReference>
<keyword evidence="5 8" id="KW-0418">Kinase</keyword>
<dbReference type="SUPFAM" id="SSF55874">
    <property type="entry name" value="ATPase domain of HSP90 chaperone/DNA topoisomerase II/histidine kinase"/>
    <property type="match status" value="1"/>
</dbReference>
<dbReference type="SMART" id="SM00387">
    <property type="entry name" value="HATPase_c"/>
    <property type="match status" value="1"/>
</dbReference>
<protein>
    <recommendedName>
        <fullName evidence="2">histidine kinase</fullName>
        <ecNumber evidence="2">2.7.13.3</ecNumber>
    </recommendedName>
</protein>
<dbReference type="Gene3D" id="1.10.287.130">
    <property type="match status" value="1"/>
</dbReference>
<keyword evidence="6" id="KW-0472">Membrane</keyword>
<dbReference type="SUPFAM" id="SSF47384">
    <property type="entry name" value="Homodimeric domain of signal transducing histidine kinase"/>
    <property type="match status" value="1"/>
</dbReference>
<keyword evidence="6" id="KW-0812">Transmembrane</keyword>
<dbReference type="EMBL" id="NXGI01000002">
    <property type="protein sequence ID" value="PRM99261.1"/>
    <property type="molecule type" value="Genomic_DNA"/>
</dbReference>
<dbReference type="PANTHER" id="PTHR43047">
    <property type="entry name" value="TWO-COMPONENT HISTIDINE PROTEIN KINASE"/>
    <property type="match status" value="1"/>
</dbReference>
<reference evidence="8 9" key="1">
    <citation type="submission" date="2017-09" db="EMBL/GenBank/DDBJ databases">
        <title>Reassesment of A. cryaerophilus.</title>
        <authorList>
            <person name="Perez-Cataluna A."/>
            <person name="Collado L."/>
            <person name="Salgado O."/>
            <person name="Lefinanco V."/>
            <person name="Figueras M.J."/>
        </authorList>
    </citation>
    <scope>NUCLEOTIDE SEQUENCE [LARGE SCALE GENOMIC DNA]</scope>
    <source>
        <strain evidence="8 9">LMG 9065</strain>
    </source>
</reference>